<feature type="compositionally biased region" description="Acidic residues" evidence="1">
    <location>
        <begin position="68"/>
        <end position="88"/>
    </location>
</feature>
<feature type="compositionally biased region" description="Basic and acidic residues" evidence="1">
    <location>
        <begin position="222"/>
        <end position="243"/>
    </location>
</feature>
<name>G3PEM2_GASAC</name>
<dbReference type="InParanoid" id="G3PEM2"/>
<feature type="compositionally biased region" description="Basic and acidic residues" evidence="1">
    <location>
        <begin position="138"/>
        <end position="150"/>
    </location>
</feature>
<proteinExistence type="predicted"/>
<reference evidence="2" key="1">
    <citation type="submission" date="2006-01" db="EMBL/GenBank/DDBJ databases">
        <authorList>
            <person name="Lindblad-Toh K."/>
            <person name="Mauceli E."/>
            <person name="Grabherr M."/>
            <person name="Chang J.L."/>
            <person name="Lander E.S."/>
        </authorList>
    </citation>
    <scope>NUCLEOTIDE SEQUENCE [LARGE SCALE GENOMIC DNA]</scope>
</reference>
<dbReference type="Bgee" id="ENSGACG00000012124">
    <property type="expression patterns" value="Expressed in zone of skin and 2 other cell types or tissues"/>
</dbReference>
<evidence type="ECO:0000256" key="1">
    <source>
        <dbReference type="SAM" id="MobiDB-lite"/>
    </source>
</evidence>
<sequence length="288" mass="31560">EDELQLHLPPVLAASEDDEDNEDQKPAEEEGLPPLPVEDDDDDIDGEHLDGDVRASTGQQEALKTEADQDDEEEEDPKQAEEQTEEAEAGTTAGALQEDEGEGGGDKEDGDKEPGAGLKRTVDEPEDEQEEDYDEGGEEKASVDVSRPVEEAAVCPCMNSAKAKEPAAETEDRKDAPRRVSAVRRRKEAVKAEEKPTRKGLPRVAVLEPPRTRRLPPPFRAKRAEKTPTKTPKKKTETKKQDDVPESEQEVGPCRPAPVYCPAPPGWYVHHVVTDNPYPPPTMPAPSA</sequence>
<accession>G3PEM2</accession>
<dbReference type="Ensembl" id="ENSGACT00000016077.1">
    <property type="protein sequence ID" value="ENSGACP00000016046.1"/>
    <property type="gene ID" value="ENSGACG00000012124.1"/>
</dbReference>
<dbReference type="AlphaFoldDB" id="G3PEM2"/>
<dbReference type="STRING" id="69293.ENSGACP00000016046"/>
<evidence type="ECO:0000313" key="2">
    <source>
        <dbReference type="Ensembl" id="ENSGACP00000016046.1"/>
    </source>
</evidence>
<feature type="compositionally biased region" description="Basic and acidic residues" evidence="1">
    <location>
        <begin position="104"/>
        <end position="114"/>
    </location>
</feature>
<feature type="compositionally biased region" description="Basic and acidic residues" evidence="1">
    <location>
        <begin position="162"/>
        <end position="178"/>
    </location>
</feature>
<organism evidence="2">
    <name type="scientific">Gasterosteus aculeatus</name>
    <name type="common">Three-spined stickleback</name>
    <dbReference type="NCBI Taxonomy" id="69293"/>
    <lineage>
        <taxon>Eukaryota</taxon>
        <taxon>Metazoa</taxon>
        <taxon>Chordata</taxon>
        <taxon>Craniata</taxon>
        <taxon>Vertebrata</taxon>
        <taxon>Euteleostomi</taxon>
        <taxon>Actinopterygii</taxon>
        <taxon>Neopterygii</taxon>
        <taxon>Teleostei</taxon>
        <taxon>Neoteleostei</taxon>
        <taxon>Acanthomorphata</taxon>
        <taxon>Eupercaria</taxon>
        <taxon>Perciformes</taxon>
        <taxon>Cottioidei</taxon>
        <taxon>Gasterosteales</taxon>
        <taxon>Gasterosteidae</taxon>
        <taxon>Gasterosteus</taxon>
    </lineage>
</organism>
<feature type="compositionally biased region" description="Acidic residues" evidence="1">
    <location>
        <begin position="124"/>
        <end position="137"/>
    </location>
</feature>
<reference evidence="2" key="2">
    <citation type="submission" date="2024-04" db="UniProtKB">
        <authorList>
            <consortium name="Ensembl"/>
        </authorList>
    </citation>
    <scope>IDENTIFICATION</scope>
</reference>
<feature type="region of interest" description="Disordered" evidence="1">
    <location>
        <begin position="1"/>
        <end position="255"/>
    </location>
</feature>
<protein>
    <submittedName>
        <fullName evidence="2">Uncharacterized protein</fullName>
    </submittedName>
</protein>